<comment type="cofactor">
    <cofactor evidence="1">
        <name>FMN</name>
        <dbReference type="ChEBI" id="CHEBI:58210"/>
    </cofactor>
</comment>
<dbReference type="InterPro" id="IPR000415">
    <property type="entry name" value="Nitroreductase-like"/>
</dbReference>
<evidence type="ECO:0000259" key="6">
    <source>
        <dbReference type="Pfam" id="PF00881"/>
    </source>
</evidence>
<keyword evidence="3" id="KW-0285">Flavoprotein</keyword>
<dbReference type="GO" id="GO:0016491">
    <property type="term" value="F:oxidoreductase activity"/>
    <property type="evidence" value="ECO:0007669"/>
    <property type="project" value="UniProtKB-KW"/>
</dbReference>
<dbReference type="InterPro" id="IPR029479">
    <property type="entry name" value="Nitroreductase"/>
</dbReference>
<evidence type="ECO:0000256" key="4">
    <source>
        <dbReference type="ARBA" id="ARBA00022643"/>
    </source>
</evidence>
<evidence type="ECO:0000313" key="7">
    <source>
        <dbReference type="EMBL" id="SDV47370.1"/>
    </source>
</evidence>
<dbReference type="Gene3D" id="3.40.109.10">
    <property type="entry name" value="NADH Oxidase"/>
    <property type="match status" value="1"/>
</dbReference>
<keyword evidence="4" id="KW-0288">FMN</keyword>
<dbReference type="AlphaFoldDB" id="A0A1H2PLP8"/>
<dbReference type="PANTHER" id="PTHR43673:SF2">
    <property type="entry name" value="NITROREDUCTASE"/>
    <property type="match status" value="1"/>
</dbReference>
<feature type="domain" description="Nitroreductase" evidence="6">
    <location>
        <begin position="14"/>
        <end position="208"/>
    </location>
</feature>
<dbReference type="PANTHER" id="PTHR43673">
    <property type="entry name" value="NAD(P)H NITROREDUCTASE YDGI-RELATED"/>
    <property type="match status" value="1"/>
</dbReference>
<keyword evidence="8" id="KW-1185">Reference proteome</keyword>
<evidence type="ECO:0000256" key="3">
    <source>
        <dbReference type="ARBA" id="ARBA00022630"/>
    </source>
</evidence>
<dbReference type="RefSeq" id="WP_091905906.1">
    <property type="nucleotide sequence ID" value="NZ_FNLO01000002.1"/>
</dbReference>
<evidence type="ECO:0000313" key="8">
    <source>
        <dbReference type="Proteomes" id="UP000243719"/>
    </source>
</evidence>
<dbReference type="SUPFAM" id="SSF55469">
    <property type="entry name" value="FMN-dependent nitroreductase-like"/>
    <property type="match status" value="1"/>
</dbReference>
<evidence type="ECO:0000256" key="5">
    <source>
        <dbReference type="ARBA" id="ARBA00023002"/>
    </source>
</evidence>
<dbReference type="EMBL" id="FNLO01000002">
    <property type="protein sequence ID" value="SDV47370.1"/>
    <property type="molecule type" value="Genomic_DNA"/>
</dbReference>
<evidence type="ECO:0000256" key="1">
    <source>
        <dbReference type="ARBA" id="ARBA00001917"/>
    </source>
</evidence>
<organism evidence="7 8">
    <name type="scientific">Chitinasiproducens palmae</name>
    <dbReference type="NCBI Taxonomy" id="1770053"/>
    <lineage>
        <taxon>Bacteria</taxon>
        <taxon>Pseudomonadati</taxon>
        <taxon>Pseudomonadota</taxon>
        <taxon>Betaproteobacteria</taxon>
        <taxon>Burkholderiales</taxon>
        <taxon>Burkholderiaceae</taxon>
        <taxon>Chitinasiproducens</taxon>
    </lineage>
</organism>
<dbReference type="Proteomes" id="UP000243719">
    <property type="component" value="Unassembled WGS sequence"/>
</dbReference>
<accession>A0A1H2PLP8</accession>
<dbReference type="STRING" id="1770053.SAMN05216551_102523"/>
<comment type="similarity">
    <text evidence="2">Belongs to the nitroreductase family.</text>
</comment>
<keyword evidence="5" id="KW-0560">Oxidoreductase</keyword>
<dbReference type="OrthoDB" id="9773807at2"/>
<dbReference type="CDD" id="cd02136">
    <property type="entry name" value="PnbA_NfnB-like"/>
    <property type="match status" value="1"/>
</dbReference>
<sequence length="244" mass="27245">MPRHPSPNALAALLERQSIRAFQPEQVSRHTIEQILDAARYAPSGTNTQPWHVIVVSGAAKTRLCEHVAQVRRAEPEREAGANVAGEYRYYSDPMTEPYLSRRRRVGWDMYRSLGIAKGDRAASRDAAGRNYRFFDAPVGLIFTLERVLEKGSWIDLGIFLQSVMIAARHYGLDTCAQGAWARYHDIVRKELAIPDGHVVVCGMALGYADMHAPVNTIRAQREPLDTFARFVDQPLATKGSTVA</sequence>
<name>A0A1H2PLP8_9BURK</name>
<protein>
    <submittedName>
        <fullName evidence="7">Nitroreductase</fullName>
    </submittedName>
</protein>
<dbReference type="Pfam" id="PF00881">
    <property type="entry name" value="Nitroreductase"/>
    <property type="match status" value="1"/>
</dbReference>
<gene>
    <name evidence="7" type="ORF">SAMN05216551_102523</name>
</gene>
<proteinExistence type="inferred from homology"/>
<reference evidence="8" key="1">
    <citation type="submission" date="2016-09" db="EMBL/GenBank/DDBJ databases">
        <authorList>
            <person name="Varghese N."/>
            <person name="Submissions S."/>
        </authorList>
    </citation>
    <scope>NUCLEOTIDE SEQUENCE [LARGE SCALE GENOMIC DNA]</scope>
    <source>
        <strain evidence="8">JS23</strain>
    </source>
</reference>
<evidence type="ECO:0000256" key="2">
    <source>
        <dbReference type="ARBA" id="ARBA00007118"/>
    </source>
</evidence>